<evidence type="ECO:0000259" key="3">
    <source>
        <dbReference type="Pfam" id="PF01555"/>
    </source>
</evidence>
<dbReference type="SUPFAM" id="SSF52540">
    <property type="entry name" value="P-loop containing nucleoside triphosphate hydrolases"/>
    <property type="match status" value="2"/>
</dbReference>
<feature type="domain" description="DNA methylase N-4/N-6" evidence="3">
    <location>
        <begin position="506"/>
        <end position="839"/>
    </location>
</feature>
<keyword evidence="1 4" id="KW-0489">Methyltransferase</keyword>
<proteinExistence type="predicted"/>
<dbReference type="Proteomes" id="UP000245212">
    <property type="component" value="Unassembled WGS sequence"/>
</dbReference>
<evidence type="ECO:0000256" key="2">
    <source>
        <dbReference type="ARBA" id="ARBA00022679"/>
    </source>
</evidence>
<keyword evidence="2" id="KW-0808">Transferase</keyword>
<name>A0A2V1K5U8_9BURK</name>
<evidence type="ECO:0000313" key="5">
    <source>
        <dbReference type="Proteomes" id="UP000245212"/>
    </source>
</evidence>
<reference evidence="5" key="1">
    <citation type="submission" date="2018-05" db="EMBL/GenBank/DDBJ databases">
        <authorList>
            <person name="Li Y."/>
        </authorList>
    </citation>
    <scope>NUCLEOTIDE SEQUENCE [LARGE SCALE GENOMIC DNA]</scope>
    <source>
        <strain evidence="5">3d-2-2</strain>
    </source>
</reference>
<gene>
    <name evidence="4" type="ORF">DD235_02395</name>
</gene>
<dbReference type="SUPFAM" id="SSF53335">
    <property type="entry name" value="S-adenosyl-L-methionine-dependent methyltransferases"/>
    <property type="match status" value="1"/>
</dbReference>
<evidence type="ECO:0000313" key="4">
    <source>
        <dbReference type="EMBL" id="PWF25039.1"/>
    </source>
</evidence>
<dbReference type="Pfam" id="PF01555">
    <property type="entry name" value="N6_N4_Mtase"/>
    <property type="match status" value="1"/>
</dbReference>
<sequence length="873" mass="99425">MKPYEDFLRAKVQMAKQIGFDITDADIHPILKPHQRQIVRWAVAGGRRAIFCAFGLGKTVIQLEAVRITRARAGGMGLIVIPLGVRQEFIRDASMLGIKIKFVRRIEECDDSEGIYLTNYETVRDGKLDPRLFSVASLDEAACLRGFGGTKTFREFMALFAGDDRRDMSQRIRGREVEYRFVATATPSPNEYIELLAYCAFLGVMDVSQAKTRFFKRNSEKADQLTLMPNREHEFWLWMASWALFVQKPSDLGCSDAGYELPPLDVRWHEVESAQQRVFDSIGQGQMFAQEAIGIVEAAREKRNSLPARLAKLLELRAENPGAHRLLWHDLEDERRELERAIPGLTTVYGAQDTDIREAAVIAFNDGQIQELASKPVLLGSGCNLQRHCHWAIFMGIGFKFADVIQAIHRLQRFLQEHPVRIDFIYTTAERSVRREFERKWQQHKEMTEKMAEIIRKYGLSAAAMAEVLTRKMGVERVEVRGQDYIIANNDCVEETRGMDSNSIGLVLSSIPFAAQYEYSANYADFGGTDGNEHFFQQMDYLTPELLRVLQPGRLAAIHVKDRIVPGGLNGMGFQTVYPFHVDVIQHFQKHGFAYMGMKTIVTDVVRENNQTYRLGWSEQCKDASKMSFGLPEYLLLFRKPPSSTEKSYADVPVVKEKPFSLDVDGNRIPFDRNAPMVTSTGYSRARWQLDAHGFTRSSGDRLLGPEDLEGLSHADIFQLFKRFSLETVYDFEHHVMIGEHLEARGKLPSDFMLLQTQSWHPDVWADITRMRTLNTMQAAKKAEQHICPLPLDIVDRAIAQWSMKGEWVYDPFGGLMTVPYRAIAQGRRGRAAELNPAYFLDGATYCKAAEREMSVPTLFDLEALDQEQEAMA</sequence>
<dbReference type="GO" id="GO:0003677">
    <property type="term" value="F:DNA binding"/>
    <property type="evidence" value="ECO:0007669"/>
    <property type="project" value="InterPro"/>
</dbReference>
<dbReference type="Gene3D" id="3.40.50.300">
    <property type="entry name" value="P-loop containing nucleotide triphosphate hydrolases"/>
    <property type="match status" value="2"/>
</dbReference>
<dbReference type="InterPro" id="IPR002941">
    <property type="entry name" value="DNA_methylase_N4/N6"/>
</dbReference>
<protein>
    <submittedName>
        <fullName evidence="4">DNA methylase N-4</fullName>
    </submittedName>
</protein>
<evidence type="ECO:0000256" key="1">
    <source>
        <dbReference type="ARBA" id="ARBA00022603"/>
    </source>
</evidence>
<organism evidence="4 5">
    <name type="scientific">Corticimicrobacter populi</name>
    <dbReference type="NCBI Taxonomy" id="2175229"/>
    <lineage>
        <taxon>Bacteria</taxon>
        <taxon>Pseudomonadati</taxon>
        <taxon>Pseudomonadota</taxon>
        <taxon>Betaproteobacteria</taxon>
        <taxon>Burkholderiales</taxon>
        <taxon>Alcaligenaceae</taxon>
        <taxon>Corticimicrobacter</taxon>
    </lineage>
</organism>
<dbReference type="InterPro" id="IPR027417">
    <property type="entry name" value="P-loop_NTPase"/>
</dbReference>
<comment type="caution">
    <text evidence="4">The sequence shown here is derived from an EMBL/GenBank/DDBJ whole genome shotgun (WGS) entry which is preliminary data.</text>
</comment>
<dbReference type="EMBL" id="QETA01000001">
    <property type="protein sequence ID" value="PWF25039.1"/>
    <property type="molecule type" value="Genomic_DNA"/>
</dbReference>
<dbReference type="InterPro" id="IPR029063">
    <property type="entry name" value="SAM-dependent_MTases_sf"/>
</dbReference>
<dbReference type="GO" id="GO:0032259">
    <property type="term" value="P:methylation"/>
    <property type="evidence" value="ECO:0007669"/>
    <property type="project" value="UniProtKB-KW"/>
</dbReference>
<dbReference type="Gene3D" id="3.40.50.150">
    <property type="entry name" value="Vaccinia Virus protein VP39"/>
    <property type="match status" value="2"/>
</dbReference>
<keyword evidence="5" id="KW-1185">Reference proteome</keyword>
<dbReference type="GO" id="GO:0008170">
    <property type="term" value="F:N-methyltransferase activity"/>
    <property type="evidence" value="ECO:0007669"/>
    <property type="project" value="InterPro"/>
</dbReference>
<dbReference type="AlphaFoldDB" id="A0A2V1K5U8"/>
<dbReference type="RefSeq" id="WP_109060444.1">
    <property type="nucleotide sequence ID" value="NZ_QETA01000001.1"/>
</dbReference>
<accession>A0A2V1K5U8</accession>